<dbReference type="NCBIfam" id="TIGR00309">
    <property type="entry name" value="V_ATPase_subD"/>
    <property type="match status" value="1"/>
</dbReference>
<evidence type="ECO:0000256" key="1">
    <source>
        <dbReference type="ARBA" id="ARBA00005850"/>
    </source>
</evidence>
<dbReference type="EMBL" id="CP001941">
    <property type="protein sequence ID" value="ADD08946.1"/>
    <property type="molecule type" value="Genomic_DNA"/>
</dbReference>
<dbReference type="PANTHER" id="PTHR11671">
    <property type="entry name" value="V-TYPE ATP SYNTHASE SUBUNIT D"/>
    <property type="match status" value="1"/>
</dbReference>
<keyword evidence="4" id="KW-0472">Membrane</keyword>
<keyword evidence="6" id="KW-1185">Reference proteome</keyword>
<sequence>MAEIIEGVKPTRMQLLEIRKKKQLAKNGHKLLSEKRDALISQFFQIIDVRENLRKKVDSKLKDAFNSLIEAEMIMGDTAVADVARQVKNYGEVEATTLNIMGVLTPQMEIKDIEKKLDYGFLSTSSKLDEAAFKFRELLKDLVKLAEIEGALENLAIEIEKTKRRVNALEHIFIPRFEATEKYIELVLDEREREDFFRRKRIKAILAAKENARSSS</sequence>
<organism evidence="5 6">
    <name type="scientific">Aciduliprofundum boonei (strain DSM 19572 / T469)</name>
    <dbReference type="NCBI Taxonomy" id="439481"/>
    <lineage>
        <taxon>Archaea</taxon>
        <taxon>Methanobacteriati</taxon>
        <taxon>Thermoplasmatota</taxon>
        <taxon>DHVE2 group</taxon>
        <taxon>Candidatus Aciduliprofundum</taxon>
    </lineage>
</organism>
<dbReference type="HOGENOM" id="CLU_069688_2_1_2"/>
<evidence type="ECO:0000313" key="5">
    <source>
        <dbReference type="EMBL" id="ADD08946.1"/>
    </source>
</evidence>
<dbReference type="KEGG" id="abi:Aboo_1137"/>
<evidence type="ECO:0000256" key="3">
    <source>
        <dbReference type="ARBA" id="ARBA00023065"/>
    </source>
</evidence>
<dbReference type="Pfam" id="PF01813">
    <property type="entry name" value="ATP-synt_D"/>
    <property type="match status" value="1"/>
</dbReference>
<keyword evidence="3 4" id="KW-0406">Ion transport</keyword>
<dbReference type="HAMAP" id="MF_00271">
    <property type="entry name" value="ATP_synth_D_arch"/>
    <property type="match status" value="1"/>
</dbReference>
<keyword evidence="4" id="KW-0375">Hydrogen ion transport</keyword>
<dbReference type="GO" id="GO:0046933">
    <property type="term" value="F:proton-transporting ATP synthase activity, rotational mechanism"/>
    <property type="evidence" value="ECO:0007669"/>
    <property type="project" value="UniProtKB-UniRule"/>
</dbReference>
<dbReference type="AlphaFoldDB" id="B5IFL8"/>
<comment type="function">
    <text evidence="4">Component of the A-type ATP synthase that produces ATP from ADP in the presence of a proton gradient across the membrane.</text>
</comment>
<dbReference type="Proteomes" id="UP000001400">
    <property type="component" value="Chromosome"/>
</dbReference>
<reference evidence="5" key="1">
    <citation type="submission" date="2010-02" db="EMBL/GenBank/DDBJ databases">
        <title>Complete sequence of Aciduliprofundum boonei T469.</title>
        <authorList>
            <consortium name="US DOE Joint Genome Institute"/>
            <person name="Lucas S."/>
            <person name="Copeland A."/>
            <person name="Lapidus A."/>
            <person name="Cheng J.-F."/>
            <person name="Bruce D."/>
            <person name="Goodwin L."/>
            <person name="Pitluck S."/>
            <person name="Saunders E."/>
            <person name="Detter J.C."/>
            <person name="Han C."/>
            <person name="Tapia R."/>
            <person name="Land M."/>
            <person name="Hauser L."/>
            <person name="Kyrpides N."/>
            <person name="Mikhailova N."/>
            <person name="Flores G."/>
            <person name="Reysenbach A.-L."/>
            <person name="Woyke T."/>
        </authorList>
    </citation>
    <scope>NUCLEOTIDE SEQUENCE</scope>
    <source>
        <strain evidence="5">T469</strain>
    </source>
</reference>
<dbReference type="GeneID" id="8828097"/>
<dbReference type="OrthoDB" id="117390at2157"/>
<dbReference type="GO" id="GO:0046961">
    <property type="term" value="F:proton-transporting ATPase activity, rotational mechanism"/>
    <property type="evidence" value="ECO:0007669"/>
    <property type="project" value="InterPro"/>
</dbReference>
<dbReference type="RefSeq" id="WP_008085743.1">
    <property type="nucleotide sequence ID" value="NC_013926.1"/>
</dbReference>
<evidence type="ECO:0000256" key="2">
    <source>
        <dbReference type="ARBA" id="ARBA00022448"/>
    </source>
</evidence>
<dbReference type="GO" id="GO:0042777">
    <property type="term" value="P:proton motive force-driven plasma membrane ATP synthesis"/>
    <property type="evidence" value="ECO:0007669"/>
    <property type="project" value="UniProtKB-UniRule"/>
</dbReference>
<protein>
    <recommendedName>
        <fullName evidence="4">A-type ATP synthase subunit D</fullName>
    </recommendedName>
</protein>
<dbReference type="eggNOG" id="arCOG04101">
    <property type="taxonomic scope" value="Archaea"/>
</dbReference>
<proteinExistence type="inferred from homology"/>
<gene>
    <name evidence="4" type="primary">atpD</name>
    <name evidence="5" type="ordered locus">Aboo_1137</name>
</gene>
<keyword evidence="2 4" id="KW-0813">Transport</keyword>
<dbReference type="InterPro" id="IPR002699">
    <property type="entry name" value="V_ATPase_D"/>
</dbReference>
<comment type="subunit">
    <text evidence="4">Has multiple subunits with at least A(3), B(3), C, D, E, F, H, I and proteolipid K(x).</text>
</comment>
<accession>B5IFL8</accession>
<dbReference type="GO" id="GO:0005886">
    <property type="term" value="C:plasma membrane"/>
    <property type="evidence" value="ECO:0007669"/>
    <property type="project" value="UniProtKB-SubCell"/>
</dbReference>
<name>B5IFL8_ACIB4</name>
<comment type="subcellular location">
    <subcellularLocation>
        <location evidence="4">Cell membrane</location>
        <topology evidence="4">Peripheral membrane protein</topology>
    </subcellularLocation>
</comment>
<dbReference type="STRING" id="439481.Aboo_1137"/>
<dbReference type="NCBIfam" id="NF001545">
    <property type="entry name" value="PRK00373.1-4"/>
    <property type="match status" value="1"/>
</dbReference>
<comment type="similarity">
    <text evidence="1 4">Belongs to the V-ATPase D subunit family.</text>
</comment>
<evidence type="ECO:0000313" key="6">
    <source>
        <dbReference type="Proteomes" id="UP000001400"/>
    </source>
</evidence>
<dbReference type="Gene3D" id="1.10.287.3240">
    <property type="match status" value="1"/>
</dbReference>
<evidence type="ECO:0000256" key="4">
    <source>
        <dbReference type="HAMAP-Rule" id="MF_00271"/>
    </source>
</evidence>
<keyword evidence="4" id="KW-0066">ATP synthesis</keyword>
<keyword evidence="4" id="KW-1003">Cell membrane</keyword>
<dbReference type="GO" id="GO:0005524">
    <property type="term" value="F:ATP binding"/>
    <property type="evidence" value="ECO:0007669"/>
    <property type="project" value="UniProtKB-UniRule"/>
</dbReference>